<feature type="transmembrane region" description="Helical" evidence="1">
    <location>
        <begin position="83"/>
        <end position="103"/>
    </location>
</feature>
<organism evidence="2 3">
    <name type="scientific">Candidatus Methanomassiliicoccus intestinalis</name>
    <dbReference type="NCBI Taxonomy" id="1406512"/>
    <lineage>
        <taxon>Archaea</taxon>
        <taxon>Methanobacteriati</taxon>
        <taxon>Thermoplasmatota</taxon>
        <taxon>Thermoplasmata</taxon>
        <taxon>Methanomassiliicoccales</taxon>
        <taxon>Methanomassiliicoccaceae</taxon>
        <taxon>Methanomassiliicoccus</taxon>
    </lineage>
</organism>
<protein>
    <submittedName>
        <fullName evidence="2">Uncharacterized protein</fullName>
    </submittedName>
</protein>
<gene>
    <name evidence="2" type="ORF">A3207_00860</name>
</gene>
<dbReference type="Proteomes" id="UP000752814">
    <property type="component" value="Unassembled WGS sequence"/>
</dbReference>
<keyword evidence="1" id="KW-1133">Transmembrane helix</keyword>
<reference evidence="2" key="1">
    <citation type="submission" date="2016-03" db="EMBL/GenBank/DDBJ databases">
        <authorList>
            <person name="Borrel G."/>
            <person name="Mccann A."/>
            <person name="O'Toole P.W."/>
        </authorList>
    </citation>
    <scope>NUCLEOTIDE SEQUENCE</scope>
    <source>
        <strain evidence="2">183</strain>
    </source>
</reference>
<feature type="transmembrane region" description="Helical" evidence="1">
    <location>
        <begin position="115"/>
        <end position="135"/>
    </location>
</feature>
<evidence type="ECO:0000313" key="3">
    <source>
        <dbReference type="Proteomes" id="UP000752814"/>
    </source>
</evidence>
<keyword evidence="1" id="KW-0472">Membrane</keyword>
<dbReference type="RefSeq" id="WP_400256322.1">
    <property type="nucleotide sequence ID" value="NZ_CAYAYE010000023.1"/>
</dbReference>
<sequence>MEDSDETEAPIQQNEPKMPRYIDVGKISIANLITFGSQMIAIILAFRFVCFNFIFSQASDTKLLSFFGNMVPQGIFNSPQDGFTAFGIIFAVLGIVSLVLMASMFYTRGKNKKSLYYANMVILAVMCIADVYYLFGFHLVPADLGGFWDGLISFAQSLGIEIFDGIKYPWFEEFIAIFSGLSFVLMFRKKAKKYILQGVEN</sequence>
<evidence type="ECO:0000256" key="1">
    <source>
        <dbReference type="SAM" id="Phobius"/>
    </source>
</evidence>
<feature type="transmembrane region" description="Helical" evidence="1">
    <location>
        <begin position="27"/>
        <end position="55"/>
    </location>
</feature>
<evidence type="ECO:0000313" key="2">
    <source>
        <dbReference type="EMBL" id="TQS84626.1"/>
    </source>
</evidence>
<name>A0A8J8PFF4_9ARCH</name>
<dbReference type="EMBL" id="LVVT01000001">
    <property type="protein sequence ID" value="TQS84626.1"/>
    <property type="molecule type" value="Genomic_DNA"/>
</dbReference>
<accession>A0A8J8PFF4</accession>
<dbReference type="AlphaFoldDB" id="A0A8J8PFF4"/>
<proteinExistence type="predicted"/>
<feature type="transmembrane region" description="Helical" evidence="1">
    <location>
        <begin position="168"/>
        <end position="187"/>
    </location>
</feature>
<comment type="caution">
    <text evidence="2">The sequence shown here is derived from an EMBL/GenBank/DDBJ whole genome shotgun (WGS) entry which is preliminary data.</text>
</comment>
<keyword evidence="1" id="KW-0812">Transmembrane</keyword>